<comment type="subcellular location">
    <subcellularLocation>
        <location evidence="1">Membrane</location>
        <topology evidence="1">Multi-pass membrane protein</topology>
    </subcellularLocation>
</comment>
<evidence type="ECO:0000256" key="3">
    <source>
        <dbReference type="ARBA" id="ARBA00022989"/>
    </source>
</evidence>
<proteinExistence type="predicted"/>
<dbReference type="InterPro" id="IPR013525">
    <property type="entry name" value="ABC2_TM"/>
</dbReference>
<keyword evidence="3 5" id="KW-1133">Transmembrane helix</keyword>
<sequence>MSHKLQQILQVTKWEFMYFFKLKQELIGKAIMLAIGLLIYFWQSTSFFEPEQYVIATPSAMNLTQLPEPLLLKRVDASKAELLIQLEQEEIDGILILQAQAGEALQFELITTGKMSWQNEVEVALTQFYSNELAQSFNLSAAQLALLQQPVTVSNQYTKDAVKEAHNQSSMTAFGVMLLMLIGIFTSFGQIFVSITGEKQQRVTEQLYSCMSAQTWIDGKIFGQMLHCLKAMLSTLFSFLLAMAFIQVVVKNEALDFTMIDFAMLPWFTLFAIVGLYMATAFMAAIAAAIDDPNHSGKTGFMMIPILPIVIAFMIVDSPSSLAVDILSLFPLTAFVVMPVKMALIEVPIWQVLCALVSALLGCYLIRVAAGRLFKAGMVMYGKEPSIKDMVRWVCKPE</sequence>
<feature type="transmembrane region" description="Helical" evidence="5">
    <location>
        <begin position="173"/>
        <end position="193"/>
    </location>
</feature>
<evidence type="ECO:0000313" key="7">
    <source>
        <dbReference type="EMBL" id="NLR24131.1"/>
    </source>
</evidence>
<evidence type="ECO:0000256" key="2">
    <source>
        <dbReference type="ARBA" id="ARBA00022692"/>
    </source>
</evidence>
<accession>A0A8I2H6U4</accession>
<evidence type="ECO:0000313" key="10">
    <source>
        <dbReference type="Proteomes" id="UP001304419"/>
    </source>
</evidence>
<dbReference type="AlphaFoldDB" id="A0A8I2H6U4"/>
<gene>
    <name evidence="7" type="ORF">F9Y85_23025</name>
    <name evidence="8" type="ORF">R5H13_17930</name>
</gene>
<feature type="transmembrane region" description="Helical" evidence="5">
    <location>
        <begin position="299"/>
        <end position="316"/>
    </location>
</feature>
<evidence type="ECO:0000259" key="6">
    <source>
        <dbReference type="Pfam" id="PF12698"/>
    </source>
</evidence>
<evidence type="ECO:0000313" key="9">
    <source>
        <dbReference type="Proteomes" id="UP000646877"/>
    </source>
</evidence>
<keyword evidence="4 5" id="KW-0472">Membrane</keyword>
<keyword evidence="2 5" id="KW-0812">Transmembrane</keyword>
<feature type="transmembrane region" description="Helical" evidence="5">
    <location>
        <begin position="26"/>
        <end position="43"/>
    </location>
</feature>
<feature type="domain" description="ABC-2 type transporter transmembrane" evidence="6">
    <location>
        <begin position="32"/>
        <end position="357"/>
    </location>
</feature>
<evidence type="ECO:0000256" key="1">
    <source>
        <dbReference type="ARBA" id="ARBA00004141"/>
    </source>
</evidence>
<evidence type="ECO:0000313" key="8">
    <source>
        <dbReference type="EMBL" id="WOX28475.1"/>
    </source>
</evidence>
<feature type="transmembrane region" description="Helical" evidence="5">
    <location>
        <begin position="231"/>
        <end position="250"/>
    </location>
</feature>
<dbReference type="EMBL" id="CP137578">
    <property type="protein sequence ID" value="WOX28475.1"/>
    <property type="molecule type" value="Genomic_DNA"/>
</dbReference>
<name>A0A8I2H6U4_9GAMM</name>
<dbReference type="Proteomes" id="UP000646877">
    <property type="component" value="Unassembled WGS sequence"/>
</dbReference>
<dbReference type="Pfam" id="PF12698">
    <property type="entry name" value="ABC2_membrane_3"/>
    <property type="match status" value="1"/>
</dbReference>
<protein>
    <submittedName>
        <fullName evidence="7">ABC transporter permease</fullName>
    </submittedName>
</protein>
<dbReference type="GO" id="GO:0016020">
    <property type="term" value="C:membrane"/>
    <property type="evidence" value="ECO:0007669"/>
    <property type="project" value="UniProtKB-SubCell"/>
</dbReference>
<feature type="transmembrane region" description="Helical" evidence="5">
    <location>
        <begin position="352"/>
        <end position="370"/>
    </location>
</feature>
<evidence type="ECO:0000256" key="5">
    <source>
        <dbReference type="SAM" id="Phobius"/>
    </source>
</evidence>
<dbReference type="RefSeq" id="WP_045987800.1">
    <property type="nucleotide sequence ID" value="NZ_CBCSDF010000026.1"/>
</dbReference>
<keyword evidence="10" id="KW-1185">Reference proteome</keyword>
<reference evidence="7" key="1">
    <citation type="submission" date="2019-10" db="EMBL/GenBank/DDBJ databases">
        <authorList>
            <person name="Paulsen S."/>
        </authorList>
    </citation>
    <scope>NUCLEOTIDE SEQUENCE</scope>
    <source>
        <strain evidence="7">LMG 19692</strain>
    </source>
</reference>
<feature type="transmembrane region" description="Helical" evidence="5">
    <location>
        <begin position="262"/>
        <end position="287"/>
    </location>
</feature>
<dbReference type="Proteomes" id="UP001304419">
    <property type="component" value="Chromosome 1"/>
</dbReference>
<reference evidence="8 10" key="2">
    <citation type="submission" date="2023-10" db="EMBL/GenBank/DDBJ databases">
        <title>To unveil natural product biosynthetic capacity in Pseudoalteromonas.</title>
        <authorList>
            <person name="Wang J."/>
        </authorList>
    </citation>
    <scope>NUCLEOTIDE SEQUENCE [LARGE SCALE GENOMIC DNA]</scope>
    <source>
        <strain evidence="8 10">DSM 15914</strain>
    </source>
</reference>
<organism evidence="7 9">
    <name type="scientific">Pseudoalteromonas maricaloris</name>
    <dbReference type="NCBI Taxonomy" id="184924"/>
    <lineage>
        <taxon>Bacteria</taxon>
        <taxon>Pseudomonadati</taxon>
        <taxon>Pseudomonadota</taxon>
        <taxon>Gammaproteobacteria</taxon>
        <taxon>Alteromonadales</taxon>
        <taxon>Pseudoalteromonadaceae</taxon>
        <taxon>Pseudoalteromonas</taxon>
    </lineage>
</organism>
<dbReference type="GO" id="GO:0140359">
    <property type="term" value="F:ABC-type transporter activity"/>
    <property type="evidence" value="ECO:0007669"/>
    <property type="project" value="InterPro"/>
</dbReference>
<dbReference type="EMBL" id="WEIA01000024">
    <property type="protein sequence ID" value="NLR24131.1"/>
    <property type="molecule type" value="Genomic_DNA"/>
</dbReference>
<evidence type="ECO:0000256" key="4">
    <source>
        <dbReference type="ARBA" id="ARBA00023136"/>
    </source>
</evidence>